<accession>A0A9P6MXK0</accession>
<evidence type="ECO:0000313" key="4">
    <source>
        <dbReference type="Proteomes" id="UP000703661"/>
    </source>
</evidence>
<feature type="compositionally biased region" description="Low complexity" evidence="1">
    <location>
        <begin position="152"/>
        <end position="187"/>
    </location>
</feature>
<reference evidence="3" key="1">
    <citation type="journal article" date="2020" name="Fungal Divers.">
        <title>Resolving the Mortierellaceae phylogeny through synthesis of multi-gene phylogenetics and phylogenomics.</title>
        <authorList>
            <person name="Vandepol N."/>
            <person name="Liber J."/>
            <person name="Desiro A."/>
            <person name="Na H."/>
            <person name="Kennedy M."/>
            <person name="Barry K."/>
            <person name="Grigoriev I.V."/>
            <person name="Miller A.N."/>
            <person name="O'Donnell K."/>
            <person name="Stajich J.E."/>
            <person name="Bonito G."/>
        </authorList>
    </citation>
    <scope>NUCLEOTIDE SEQUENCE</scope>
    <source>
        <strain evidence="3">NRRL 2769</strain>
    </source>
</reference>
<feature type="chain" id="PRO_5040285039" evidence="2">
    <location>
        <begin position="21"/>
        <end position="258"/>
    </location>
</feature>
<protein>
    <submittedName>
        <fullName evidence="3">Uncharacterized protein</fullName>
    </submittedName>
</protein>
<organism evidence="3 4">
    <name type="scientific">Entomortierella chlamydospora</name>
    <dbReference type="NCBI Taxonomy" id="101097"/>
    <lineage>
        <taxon>Eukaryota</taxon>
        <taxon>Fungi</taxon>
        <taxon>Fungi incertae sedis</taxon>
        <taxon>Mucoromycota</taxon>
        <taxon>Mortierellomycotina</taxon>
        <taxon>Mortierellomycetes</taxon>
        <taxon>Mortierellales</taxon>
        <taxon>Mortierellaceae</taxon>
        <taxon>Entomortierella</taxon>
    </lineage>
</organism>
<dbReference type="EMBL" id="JAAAID010000428">
    <property type="protein sequence ID" value="KAG0017638.1"/>
    <property type="molecule type" value="Genomic_DNA"/>
</dbReference>
<evidence type="ECO:0000256" key="2">
    <source>
        <dbReference type="SAM" id="SignalP"/>
    </source>
</evidence>
<comment type="caution">
    <text evidence="3">The sequence shown here is derived from an EMBL/GenBank/DDBJ whole genome shotgun (WGS) entry which is preliminary data.</text>
</comment>
<proteinExistence type="predicted"/>
<sequence>MKIAKSTLLISIMIATNASAVPLTPNLLSRRGDNPIVNAIVKVTAGHCFDIANPRSPELPKEKALLDVAIKAKIDQAKKDCSLEALEPLIKATIEAETDSDDKWADNEETKKKKLLDLNVKIANLILDRIQANVNAELLSKDCTEIAPAEEPLSAESAELEPGATEEPAPEAPTTASEETLTTAPEPKATPESCIKGKGGINICLNVDANIDPKFVSKSGCKDAKDAKFVLDLRVNLEKTFEPHLDHFHKQEVPAAYE</sequence>
<dbReference type="AlphaFoldDB" id="A0A9P6MXK0"/>
<feature type="signal peptide" evidence="2">
    <location>
        <begin position="1"/>
        <end position="20"/>
    </location>
</feature>
<feature type="region of interest" description="Disordered" evidence="1">
    <location>
        <begin position="152"/>
        <end position="193"/>
    </location>
</feature>
<name>A0A9P6MXK0_9FUNG</name>
<dbReference type="Proteomes" id="UP000703661">
    <property type="component" value="Unassembled WGS sequence"/>
</dbReference>
<keyword evidence="4" id="KW-1185">Reference proteome</keyword>
<gene>
    <name evidence="3" type="ORF">BGZ80_008078</name>
</gene>
<keyword evidence="2" id="KW-0732">Signal</keyword>
<evidence type="ECO:0000313" key="3">
    <source>
        <dbReference type="EMBL" id="KAG0017638.1"/>
    </source>
</evidence>
<evidence type="ECO:0000256" key="1">
    <source>
        <dbReference type="SAM" id="MobiDB-lite"/>
    </source>
</evidence>